<sequence length="192" mass="21150">MTAVLSRYARRKKLDHFFAGIDKDARVLEVGCADGWVGQYAVAGGWQRFTGIDAVAPPAAPPHPFVLGDVRQWPRLGLEPGSYDVVVAFDVIEHGDLFDAMAALLRPGGRLMVTTPVPHLDWACRLLECLGLAERRTSPRTHLIYLRDLPEEFRPVETSVRGGLSQWGVFERVPHPSDADGPAFQWAAAQAP</sequence>
<evidence type="ECO:0000256" key="2">
    <source>
        <dbReference type="ARBA" id="ARBA00022679"/>
    </source>
</evidence>
<protein>
    <submittedName>
        <fullName evidence="4">Class I SAM-dependent methyltransferase</fullName>
        <ecNumber evidence="4">2.1.1.222</ecNumber>
        <ecNumber evidence="4">2.1.1.64</ecNumber>
    </submittedName>
</protein>
<dbReference type="GO" id="GO:0061542">
    <property type="term" value="F:3-demethylubiquinol 3-O-methyltransferase activity"/>
    <property type="evidence" value="ECO:0007669"/>
    <property type="project" value="UniProtKB-EC"/>
</dbReference>
<proteinExistence type="predicted"/>
<keyword evidence="2 4" id="KW-0808">Transferase</keyword>
<dbReference type="EMBL" id="JBHSXS010000026">
    <property type="protein sequence ID" value="MFC6884339.1"/>
    <property type="molecule type" value="Genomic_DNA"/>
</dbReference>
<dbReference type="GO" id="GO:0032259">
    <property type="term" value="P:methylation"/>
    <property type="evidence" value="ECO:0007669"/>
    <property type="project" value="UniProtKB-KW"/>
</dbReference>
<evidence type="ECO:0000313" key="4">
    <source>
        <dbReference type="EMBL" id="MFC6884339.1"/>
    </source>
</evidence>
<dbReference type="SUPFAM" id="SSF53335">
    <property type="entry name" value="S-adenosyl-L-methionine-dependent methyltransferases"/>
    <property type="match status" value="1"/>
</dbReference>
<evidence type="ECO:0000256" key="3">
    <source>
        <dbReference type="ARBA" id="ARBA00022691"/>
    </source>
</evidence>
<keyword evidence="5" id="KW-1185">Reference proteome</keyword>
<comment type="caution">
    <text evidence="4">The sequence shown here is derived from an EMBL/GenBank/DDBJ whole genome shotgun (WGS) entry which is preliminary data.</text>
</comment>
<dbReference type="PANTHER" id="PTHR43464:SF19">
    <property type="entry name" value="UBIQUINONE BIOSYNTHESIS O-METHYLTRANSFERASE, MITOCHONDRIAL"/>
    <property type="match status" value="1"/>
</dbReference>
<organism evidence="4 5">
    <name type="scientific">Actinomadura yumaensis</name>
    <dbReference type="NCBI Taxonomy" id="111807"/>
    <lineage>
        <taxon>Bacteria</taxon>
        <taxon>Bacillati</taxon>
        <taxon>Actinomycetota</taxon>
        <taxon>Actinomycetes</taxon>
        <taxon>Streptosporangiales</taxon>
        <taxon>Thermomonosporaceae</taxon>
        <taxon>Actinomadura</taxon>
    </lineage>
</organism>
<dbReference type="Gene3D" id="3.40.50.150">
    <property type="entry name" value="Vaccinia Virus protein VP39"/>
    <property type="match status" value="1"/>
</dbReference>
<evidence type="ECO:0000313" key="5">
    <source>
        <dbReference type="Proteomes" id="UP001596380"/>
    </source>
</evidence>
<accession>A0ABW2CRS1</accession>
<reference evidence="5" key="1">
    <citation type="journal article" date="2019" name="Int. J. Syst. Evol. Microbiol.">
        <title>The Global Catalogue of Microorganisms (GCM) 10K type strain sequencing project: providing services to taxonomists for standard genome sequencing and annotation.</title>
        <authorList>
            <consortium name="The Broad Institute Genomics Platform"/>
            <consortium name="The Broad Institute Genome Sequencing Center for Infectious Disease"/>
            <person name="Wu L."/>
            <person name="Ma J."/>
        </authorList>
    </citation>
    <scope>NUCLEOTIDE SEQUENCE [LARGE SCALE GENOMIC DNA]</scope>
    <source>
        <strain evidence="5">JCM 3369</strain>
    </source>
</reference>
<keyword evidence="3" id="KW-0949">S-adenosyl-L-methionine</keyword>
<gene>
    <name evidence="4" type="ORF">ACFQKB_31590</name>
</gene>
<dbReference type="Proteomes" id="UP001596380">
    <property type="component" value="Unassembled WGS sequence"/>
</dbReference>
<evidence type="ECO:0000256" key="1">
    <source>
        <dbReference type="ARBA" id="ARBA00022603"/>
    </source>
</evidence>
<dbReference type="InterPro" id="IPR029063">
    <property type="entry name" value="SAM-dependent_MTases_sf"/>
</dbReference>
<dbReference type="GO" id="GO:0102208">
    <property type="term" value="F:2-polyprenyl-6-hydroxyphenol methylase activity"/>
    <property type="evidence" value="ECO:0007669"/>
    <property type="project" value="UniProtKB-EC"/>
</dbReference>
<dbReference type="PANTHER" id="PTHR43464">
    <property type="entry name" value="METHYLTRANSFERASE"/>
    <property type="match status" value="1"/>
</dbReference>
<dbReference type="EC" id="2.1.1.64" evidence="4"/>
<name>A0ABW2CRS1_9ACTN</name>
<dbReference type="EC" id="2.1.1.222" evidence="4"/>
<keyword evidence="1 4" id="KW-0489">Methyltransferase</keyword>
<dbReference type="CDD" id="cd02440">
    <property type="entry name" value="AdoMet_MTases"/>
    <property type="match status" value="1"/>
</dbReference>
<dbReference type="RefSeq" id="WP_160821891.1">
    <property type="nucleotide sequence ID" value="NZ_JBHSXE010000001.1"/>
</dbReference>
<dbReference type="Pfam" id="PF13489">
    <property type="entry name" value="Methyltransf_23"/>
    <property type="match status" value="1"/>
</dbReference>